<evidence type="ECO:0000256" key="1">
    <source>
        <dbReference type="SAM" id="MobiDB-lite"/>
    </source>
</evidence>
<evidence type="ECO:0000313" key="3">
    <source>
        <dbReference type="Proteomes" id="UP000321832"/>
    </source>
</evidence>
<keyword evidence="3" id="KW-1185">Reference proteome</keyword>
<dbReference type="Proteomes" id="UP000321832">
    <property type="component" value="Unassembled WGS sequence"/>
</dbReference>
<dbReference type="EMBL" id="VOPW01000001">
    <property type="protein sequence ID" value="TXC66019.1"/>
    <property type="molecule type" value="Genomic_DNA"/>
</dbReference>
<feature type="compositionally biased region" description="Basic residues" evidence="1">
    <location>
        <begin position="320"/>
        <end position="331"/>
    </location>
</feature>
<feature type="region of interest" description="Disordered" evidence="1">
    <location>
        <begin position="266"/>
        <end position="388"/>
    </location>
</feature>
<sequence>MVGIGQAIGIPATNETECERARREGRTWDASFACPAGTFLSYPVGADAPSPPSSSYDELDRLLKRYPAPEPERTTYYDPMGVPIGTVNGEPHEPHHCPHAQPPRARAPLRLHRLAAAQDRRHCPQGALMLPAAPLVAVVGELLGKVLGAVLPDPAQRAAAQAQAFELLANGTFAEKAEQQLALAQIGVNKSEAESPGLYKGGWRPAPGGCALPVSACSSSWRRCSRGPCWWSLARLFLRCRHWTRQPCSRCWPACLVSASCAATTSGRVSHDRDPPLAQSPAGADCPPAVDDQPPAHRSARRAGVACPSTRPARKETGMKKKRKSLPRGRRTASSASASDRHEAANRQAHAPGRRPGDVRRLPRRRHEQRPGRAGRVPGRHRQGGVGR</sequence>
<feature type="compositionally biased region" description="Basic residues" evidence="1">
    <location>
        <begin position="378"/>
        <end position="388"/>
    </location>
</feature>
<protein>
    <submittedName>
        <fullName evidence="2">Uncharacterized protein</fullName>
    </submittedName>
</protein>
<organism evidence="2 3">
    <name type="scientific">Piscinibacter aquaticus</name>
    <dbReference type="NCBI Taxonomy" id="392597"/>
    <lineage>
        <taxon>Bacteria</taxon>
        <taxon>Pseudomonadati</taxon>
        <taxon>Pseudomonadota</taxon>
        <taxon>Betaproteobacteria</taxon>
        <taxon>Burkholderiales</taxon>
        <taxon>Sphaerotilaceae</taxon>
        <taxon>Piscinibacter</taxon>
    </lineage>
</organism>
<comment type="caution">
    <text evidence="2">The sequence shown here is derived from an EMBL/GenBank/DDBJ whole genome shotgun (WGS) entry which is preliminary data.</text>
</comment>
<dbReference type="Pfam" id="PF11351">
    <property type="entry name" value="GTA_holin_3TM"/>
    <property type="match status" value="1"/>
</dbReference>
<accession>A0A5C6TZZ5</accession>
<name>A0A5C6TZZ5_9BURK</name>
<gene>
    <name evidence="2" type="ORF">FSC37_09170</name>
</gene>
<dbReference type="AlphaFoldDB" id="A0A5C6TZZ5"/>
<proteinExistence type="predicted"/>
<dbReference type="InterPro" id="IPR021497">
    <property type="entry name" value="GTA_holin_3TM"/>
</dbReference>
<evidence type="ECO:0000313" key="2">
    <source>
        <dbReference type="EMBL" id="TXC66019.1"/>
    </source>
</evidence>
<reference evidence="2 3" key="1">
    <citation type="submission" date="2019-08" db="EMBL/GenBank/DDBJ databases">
        <authorList>
            <person name="Khan S.A."/>
            <person name="Jeon C.O."/>
            <person name="Jeong S.E."/>
        </authorList>
    </citation>
    <scope>NUCLEOTIDE SEQUENCE [LARGE SCALE GENOMIC DNA]</scope>
    <source>
        <strain evidence="3">IMCC1728</strain>
    </source>
</reference>